<evidence type="ECO:0000313" key="6">
    <source>
        <dbReference type="EMBL" id="OOH74377.1"/>
    </source>
</evidence>
<dbReference type="InterPro" id="IPR052571">
    <property type="entry name" value="Mt_RNA_Methyltransferase"/>
</dbReference>
<reference evidence="6 7" key="1">
    <citation type="submission" date="2016-11" db="EMBL/GenBank/DDBJ databases">
        <title>Comparative genomics of co-occurring bacteria in distinct bioleaching systems unravels niche-specific adaptation.</title>
        <authorList>
            <person name="Zhang X."/>
            <person name="Liu X."/>
            <person name="Yin H."/>
        </authorList>
    </citation>
    <scope>NUCLEOTIDE SEQUENCE [LARGE SCALE GENOMIC DNA]</scope>
    <source>
        <strain evidence="6 7">DX</strain>
    </source>
</reference>
<evidence type="ECO:0000256" key="3">
    <source>
        <dbReference type="ARBA" id="ARBA00023004"/>
    </source>
</evidence>
<dbReference type="PANTHER" id="PTHR13184">
    <property type="entry name" value="37S RIBOSOMAL PROTEIN S22"/>
    <property type="match status" value="1"/>
</dbReference>
<dbReference type="GO" id="GO:0008168">
    <property type="term" value="F:methyltransferase activity"/>
    <property type="evidence" value="ECO:0007669"/>
    <property type="project" value="InterPro"/>
</dbReference>
<evidence type="ECO:0008006" key="8">
    <source>
        <dbReference type="Google" id="ProtNLM"/>
    </source>
</evidence>
<dbReference type="GO" id="GO:0046872">
    <property type="term" value="F:metal ion binding"/>
    <property type="evidence" value="ECO:0007669"/>
    <property type="project" value="UniProtKB-KW"/>
</dbReference>
<gene>
    <name evidence="6" type="ORF">BOX24_01955</name>
</gene>
<dbReference type="InterPro" id="IPR029063">
    <property type="entry name" value="SAM-dependent_MTases_sf"/>
</dbReference>
<name>A0A1V3SXJ6_9BACT</name>
<organism evidence="6 7">
    <name type="scientific">Leptospirillum ferriphilum</name>
    <dbReference type="NCBI Taxonomy" id="178606"/>
    <lineage>
        <taxon>Bacteria</taxon>
        <taxon>Pseudomonadati</taxon>
        <taxon>Nitrospirota</taxon>
        <taxon>Nitrospiria</taxon>
        <taxon>Nitrospirales</taxon>
        <taxon>Nitrospiraceae</taxon>
        <taxon>Leptospirillum</taxon>
    </lineage>
</organism>
<dbReference type="PANTHER" id="PTHR13184:SF5">
    <property type="entry name" value="METHYLTRANSFERASE-LIKE PROTEIN 17, MITOCHONDRIAL"/>
    <property type="match status" value="1"/>
</dbReference>
<comment type="caution">
    <text evidence="6">The sequence shown here is derived from an EMBL/GenBank/DDBJ whole genome shotgun (WGS) entry which is preliminary data.</text>
</comment>
<dbReference type="EMBL" id="MPOJ01000004">
    <property type="protein sequence ID" value="OOH74377.1"/>
    <property type="molecule type" value="Genomic_DNA"/>
</dbReference>
<dbReference type="GO" id="GO:0003735">
    <property type="term" value="F:structural constituent of ribosome"/>
    <property type="evidence" value="ECO:0007669"/>
    <property type="project" value="TreeGrafter"/>
</dbReference>
<feature type="region of interest" description="Disordered" evidence="5">
    <location>
        <begin position="1"/>
        <end position="49"/>
    </location>
</feature>
<protein>
    <recommendedName>
        <fullName evidence="8">Methyltransferase</fullName>
    </recommendedName>
</protein>
<dbReference type="SUPFAM" id="SSF53335">
    <property type="entry name" value="S-adenosyl-L-methionine-dependent methyltransferases"/>
    <property type="match status" value="1"/>
</dbReference>
<evidence type="ECO:0000313" key="7">
    <source>
        <dbReference type="Proteomes" id="UP000188586"/>
    </source>
</evidence>
<dbReference type="InterPro" id="IPR015324">
    <property type="entry name" value="Ribosomal_Rsm22-like"/>
</dbReference>
<keyword evidence="1" id="KW-0479">Metal-binding</keyword>
<keyword evidence="3" id="KW-0408">Iron</keyword>
<dbReference type="GO" id="GO:0006412">
    <property type="term" value="P:translation"/>
    <property type="evidence" value="ECO:0007669"/>
    <property type="project" value="InterPro"/>
</dbReference>
<dbReference type="Proteomes" id="UP000188586">
    <property type="component" value="Unassembled WGS sequence"/>
</dbReference>
<sequence length="415" mass="46730">MTSEDVCPEVHEHPLLSRNRPSSQGDPMTRRPAKNISLPTVPGKPGGAPEASLQALFRGFIHHRPDPEYMDRPETLSSYLSYYHPLTSAKGIQLGEEAFGRADPFLLNILLSRQTLRMMDWGTGTGGFAEGVLTSLLPMLPENRRLEIRLLDRSREALTLAEKIVGALLGNRGVVRTEVLHLPRVPRMEEPFDLLLEANVLAEQTDEKSGFDVALEAGFDHLSEGGLLILAEPADRISSRRLLEIRDHLLKTFSDAFQILAPCPNGKNAPCPALREERDWCHEDRPFSFPPEILRTARMIGHIRDSLKMTYLIAQKGSRLPAEHPSNDFPSLRLVSEIRKERGMVWGIFCDGEFRHRIRLLLRHASEKNHLFLELSRGDAVRIGPLEKLVRRGPFLDLGPETHIERTPQPASSSF</sequence>
<evidence type="ECO:0000256" key="1">
    <source>
        <dbReference type="ARBA" id="ARBA00022723"/>
    </source>
</evidence>
<evidence type="ECO:0000256" key="5">
    <source>
        <dbReference type="SAM" id="MobiDB-lite"/>
    </source>
</evidence>
<dbReference type="AlphaFoldDB" id="A0A1V3SXJ6"/>
<keyword evidence="2" id="KW-0809">Transit peptide</keyword>
<evidence type="ECO:0000256" key="2">
    <source>
        <dbReference type="ARBA" id="ARBA00022946"/>
    </source>
</evidence>
<evidence type="ECO:0000256" key="4">
    <source>
        <dbReference type="ARBA" id="ARBA00023014"/>
    </source>
</evidence>
<dbReference type="GO" id="GO:0015935">
    <property type="term" value="C:small ribosomal subunit"/>
    <property type="evidence" value="ECO:0007669"/>
    <property type="project" value="TreeGrafter"/>
</dbReference>
<keyword evidence="4" id="KW-0411">Iron-sulfur</keyword>
<dbReference type="Gene3D" id="3.40.50.150">
    <property type="entry name" value="Vaccinia Virus protein VP39"/>
    <property type="match status" value="1"/>
</dbReference>
<dbReference type="Pfam" id="PF09243">
    <property type="entry name" value="Rsm22"/>
    <property type="match status" value="1"/>
</dbReference>
<dbReference type="GO" id="GO:0051536">
    <property type="term" value="F:iron-sulfur cluster binding"/>
    <property type="evidence" value="ECO:0007669"/>
    <property type="project" value="UniProtKB-KW"/>
</dbReference>
<accession>A0A1V3SXJ6</accession>
<proteinExistence type="predicted"/>